<evidence type="ECO:0000313" key="3">
    <source>
        <dbReference type="Proteomes" id="UP000790347"/>
    </source>
</evidence>
<sequence length="156" mass="17971">MKTTLGLTITITAAVDIIISLSCFFIQSNPDCIEMVNMHWFLFVYSCFIGIQGIRMTIDGVKQSLSKSKHLSSSSSSSSPSLMFSDFGIMTIKSLLLILTDLIVLCIYFTFASYHNNKLFRLFTWIVYLTLIIRIFVFTIQWNRITSYVYYHPKQT</sequence>
<keyword evidence="1" id="KW-0472">Membrane</keyword>
<name>A0A922L8G6_DERFA</name>
<organism evidence="2 3">
    <name type="scientific">Dermatophagoides farinae</name>
    <name type="common">American house dust mite</name>
    <dbReference type="NCBI Taxonomy" id="6954"/>
    <lineage>
        <taxon>Eukaryota</taxon>
        <taxon>Metazoa</taxon>
        <taxon>Ecdysozoa</taxon>
        <taxon>Arthropoda</taxon>
        <taxon>Chelicerata</taxon>
        <taxon>Arachnida</taxon>
        <taxon>Acari</taxon>
        <taxon>Acariformes</taxon>
        <taxon>Sarcoptiformes</taxon>
        <taxon>Astigmata</taxon>
        <taxon>Psoroptidia</taxon>
        <taxon>Analgoidea</taxon>
        <taxon>Pyroglyphidae</taxon>
        <taxon>Dermatophagoidinae</taxon>
        <taxon>Dermatophagoides</taxon>
    </lineage>
</organism>
<keyword evidence="1" id="KW-1133">Transmembrane helix</keyword>
<dbReference type="Proteomes" id="UP000790347">
    <property type="component" value="Unassembled WGS sequence"/>
</dbReference>
<keyword evidence="3" id="KW-1185">Reference proteome</keyword>
<accession>A0A922L8G6</accession>
<protein>
    <submittedName>
        <fullName evidence="2">Uncharacterized protein</fullName>
    </submittedName>
</protein>
<feature type="transmembrane region" description="Helical" evidence="1">
    <location>
        <begin position="38"/>
        <end position="58"/>
    </location>
</feature>
<feature type="transmembrane region" description="Helical" evidence="1">
    <location>
        <begin position="122"/>
        <end position="142"/>
    </location>
</feature>
<reference evidence="2" key="1">
    <citation type="submission" date="2013-05" db="EMBL/GenBank/DDBJ databases">
        <authorList>
            <person name="Yim A.K.Y."/>
            <person name="Chan T.F."/>
            <person name="Ji K.M."/>
            <person name="Liu X.Y."/>
            <person name="Zhou J.W."/>
            <person name="Li R.Q."/>
            <person name="Yang K.Y."/>
            <person name="Li J."/>
            <person name="Li M."/>
            <person name="Law P.T.W."/>
            <person name="Wu Y.L."/>
            <person name="Cai Z.L."/>
            <person name="Qin H."/>
            <person name="Bao Y."/>
            <person name="Leung R.K.K."/>
            <person name="Ng P.K.S."/>
            <person name="Zou J."/>
            <person name="Zhong X.J."/>
            <person name="Ran P.X."/>
            <person name="Zhong N.S."/>
            <person name="Liu Z.G."/>
            <person name="Tsui S.K.W."/>
        </authorList>
    </citation>
    <scope>NUCLEOTIDE SEQUENCE</scope>
    <source>
        <strain evidence="2">Derf</strain>
        <tissue evidence="2">Whole organism</tissue>
    </source>
</reference>
<evidence type="ECO:0000313" key="2">
    <source>
        <dbReference type="EMBL" id="KAH9526133.1"/>
    </source>
</evidence>
<dbReference type="EMBL" id="ASGP02000001">
    <property type="protein sequence ID" value="KAH9526133.1"/>
    <property type="molecule type" value="Genomic_DNA"/>
</dbReference>
<keyword evidence="1" id="KW-0812">Transmembrane</keyword>
<reference evidence="2" key="2">
    <citation type="journal article" date="2022" name="Res Sq">
        <title>Comparative Genomics Reveals Insights into the Divergent Evolution of Astigmatic Mites and Household Pest Adaptations.</title>
        <authorList>
            <person name="Xiong Q."/>
            <person name="Wan A.T.-Y."/>
            <person name="Liu X.-Y."/>
            <person name="Fung C.S.-H."/>
            <person name="Xiao X."/>
            <person name="Malainual N."/>
            <person name="Hou J."/>
            <person name="Wang L."/>
            <person name="Wang M."/>
            <person name="Yang K."/>
            <person name="Cui Y."/>
            <person name="Leung E."/>
            <person name="Nong W."/>
            <person name="Shin S.-K."/>
            <person name="Au S."/>
            <person name="Jeong K.Y."/>
            <person name="Chew F.T."/>
            <person name="Hui J."/>
            <person name="Leung T.F."/>
            <person name="Tungtrongchitr A."/>
            <person name="Zhong N."/>
            <person name="Liu Z."/>
            <person name="Tsui S."/>
        </authorList>
    </citation>
    <scope>NUCLEOTIDE SEQUENCE</scope>
    <source>
        <strain evidence="2">Derf</strain>
        <tissue evidence="2">Whole organism</tissue>
    </source>
</reference>
<feature type="transmembrane region" description="Helical" evidence="1">
    <location>
        <begin position="6"/>
        <end position="26"/>
    </location>
</feature>
<evidence type="ECO:0000256" key="1">
    <source>
        <dbReference type="SAM" id="Phobius"/>
    </source>
</evidence>
<proteinExistence type="predicted"/>
<feature type="transmembrane region" description="Helical" evidence="1">
    <location>
        <begin position="87"/>
        <end position="110"/>
    </location>
</feature>
<gene>
    <name evidence="2" type="ORF">DERF_000241</name>
</gene>
<dbReference type="AlphaFoldDB" id="A0A922L8G6"/>
<comment type="caution">
    <text evidence="2">The sequence shown here is derived from an EMBL/GenBank/DDBJ whole genome shotgun (WGS) entry which is preliminary data.</text>
</comment>